<dbReference type="EMBL" id="CM010725">
    <property type="protein sequence ID" value="RZC84249.1"/>
    <property type="molecule type" value="Genomic_DNA"/>
</dbReference>
<accession>A0A4Y7LJ96</accession>
<proteinExistence type="predicted"/>
<name>A0A4Y7LJ96_PAPSO</name>
<reference evidence="1 2" key="1">
    <citation type="journal article" date="2018" name="Science">
        <title>The opium poppy genome and morphinan production.</title>
        <authorList>
            <person name="Guo L."/>
            <person name="Winzer T."/>
            <person name="Yang X."/>
            <person name="Li Y."/>
            <person name="Ning Z."/>
            <person name="He Z."/>
            <person name="Teodor R."/>
            <person name="Lu Y."/>
            <person name="Bowser T.A."/>
            <person name="Graham I.A."/>
            <person name="Ye K."/>
        </authorList>
    </citation>
    <scope>NUCLEOTIDE SEQUENCE [LARGE SCALE GENOMIC DNA]</scope>
    <source>
        <strain evidence="2">cv. HN1</strain>
        <tissue evidence="1">Leaves</tissue>
    </source>
</reference>
<keyword evidence="2" id="KW-1185">Reference proteome</keyword>
<dbReference type="AlphaFoldDB" id="A0A4Y7LJ96"/>
<sequence>MGYEDDIHVDDNIYNFTKEGSIPLRLLKDAMGVVHPTNAAGQFRTPGFEKLKLPVTSSTQST</sequence>
<dbReference type="Gramene" id="RZC84249">
    <property type="protein sequence ID" value="RZC84249"/>
    <property type="gene ID" value="C5167_047035"/>
</dbReference>
<protein>
    <submittedName>
        <fullName evidence="1">Uncharacterized protein</fullName>
    </submittedName>
</protein>
<dbReference type="Proteomes" id="UP000316621">
    <property type="component" value="Chromosome 11"/>
</dbReference>
<gene>
    <name evidence="1" type="ORF">C5167_047035</name>
</gene>
<evidence type="ECO:0000313" key="2">
    <source>
        <dbReference type="Proteomes" id="UP000316621"/>
    </source>
</evidence>
<organism evidence="1 2">
    <name type="scientific">Papaver somniferum</name>
    <name type="common">Opium poppy</name>
    <dbReference type="NCBI Taxonomy" id="3469"/>
    <lineage>
        <taxon>Eukaryota</taxon>
        <taxon>Viridiplantae</taxon>
        <taxon>Streptophyta</taxon>
        <taxon>Embryophyta</taxon>
        <taxon>Tracheophyta</taxon>
        <taxon>Spermatophyta</taxon>
        <taxon>Magnoliopsida</taxon>
        <taxon>Ranunculales</taxon>
        <taxon>Papaveraceae</taxon>
        <taxon>Papaveroideae</taxon>
        <taxon>Papaver</taxon>
    </lineage>
</organism>
<evidence type="ECO:0000313" key="1">
    <source>
        <dbReference type="EMBL" id="RZC84249.1"/>
    </source>
</evidence>